<dbReference type="InterPro" id="IPR015915">
    <property type="entry name" value="Kelch-typ_b-propeller"/>
</dbReference>
<dbReference type="EMBL" id="CAJOAZ010001073">
    <property type="protein sequence ID" value="CAF3760120.1"/>
    <property type="molecule type" value="Genomic_DNA"/>
</dbReference>
<evidence type="ECO:0000313" key="4">
    <source>
        <dbReference type="EMBL" id="CAF1241501.1"/>
    </source>
</evidence>
<evidence type="ECO:0000313" key="6">
    <source>
        <dbReference type="Proteomes" id="UP000663844"/>
    </source>
</evidence>
<organism evidence="5 6">
    <name type="scientific">Adineta steineri</name>
    <dbReference type="NCBI Taxonomy" id="433720"/>
    <lineage>
        <taxon>Eukaryota</taxon>
        <taxon>Metazoa</taxon>
        <taxon>Spiralia</taxon>
        <taxon>Gnathifera</taxon>
        <taxon>Rotifera</taxon>
        <taxon>Eurotatoria</taxon>
        <taxon>Bdelloidea</taxon>
        <taxon>Adinetida</taxon>
        <taxon>Adinetidae</taxon>
        <taxon>Adineta</taxon>
    </lineage>
</organism>
<accession>A0A818YR23</accession>
<evidence type="ECO:0000313" key="5">
    <source>
        <dbReference type="EMBL" id="CAF3760120.1"/>
    </source>
</evidence>
<dbReference type="Proteomes" id="UP000663845">
    <property type="component" value="Unassembled WGS sequence"/>
</dbReference>
<evidence type="ECO:0000256" key="3">
    <source>
        <dbReference type="SAM" id="Phobius"/>
    </source>
</evidence>
<dbReference type="Gene3D" id="2.130.10.80">
    <property type="entry name" value="Galactose oxidase/kelch, beta-propeller"/>
    <property type="match status" value="4"/>
</dbReference>
<dbReference type="PANTHER" id="PTHR46344">
    <property type="entry name" value="OS02G0202900 PROTEIN"/>
    <property type="match status" value="1"/>
</dbReference>
<keyword evidence="3" id="KW-0812">Transmembrane</keyword>
<proteinExistence type="predicted"/>
<dbReference type="SMART" id="SM00612">
    <property type="entry name" value="Kelch"/>
    <property type="match status" value="6"/>
</dbReference>
<keyword evidence="3" id="KW-0472">Membrane</keyword>
<keyword evidence="3" id="KW-1133">Transmembrane helix</keyword>
<evidence type="ECO:0008006" key="7">
    <source>
        <dbReference type="Google" id="ProtNLM"/>
    </source>
</evidence>
<evidence type="ECO:0000256" key="1">
    <source>
        <dbReference type="ARBA" id="ARBA00022441"/>
    </source>
</evidence>
<comment type="caution">
    <text evidence="5">The sequence shown here is derived from an EMBL/GenBank/DDBJ whole genome shotgun (WGS) entry which is preliminary data.</text>
</comment>
<dbReference type="AlphaFoldDB" id="A0A818YR23"/>
<feature type="transmembrane region" description="Helical" evidence="3">
    <location>
        <begin position="12"/>
        <end position="36"/>
    </location>
</feature>
<reference evidence="5" key="1">
    <citation type="submission" date="2021-02" db="EMBL/GenBank/DDBJ databases">
        <authorList>
            <person name="Nowell W R."/>
        </authorList>
    </citation>
    <scope>NUCLEOTIDE SEQUENCE</scope>
</reference>
<keyword evidence="2" id="KW-0677">Repeat</keyword>
<dbReference type="Pfam" id="PF01344">
    <property type="entry name" value="Kelch_1"/>
    <property type="match status" value="1"/>
</dbReference>
<dbReference type="PANTHER" id="PTHR46344:SF27">
    <property type="entry name" value="KELCH REPEAT SUPERFAMILY PROTEIN"/>
    <property type="match status" value="1"/>
</dbReference>
<evidence type="ECO:0000256" key="2">
    <source>
        <dbReference type="ARBA" id="ARBA00022737"/>
    </source>
</evidence>
<dbReference type="InterPro" id="IPR037293">
    <property type="entry name" value="Gal_Oxidase_central_sf"/>
</dbReference>
<protein>
    <recommendedName>
        <fullName evidence="7">Kelch repeat protein</fullName>
    </recommendedName>
</protein>
<name>A0A818YR23_9BILA</name>
<dbReference type="Proteomes" id="UP000663844">
    <property type="component" value="Unassembled WGS sequence"/>
</dbReference>
<dbReference type="EMBL" id="CAJNOG010000437">
    <property type="protein sequence ID" value="CAF1241501.1"/>
    <property type="molecule type" value="Genomic_DNA"/>
</dbReference>
<gene>
    <name evidence="4" type="ORF">JYZ213_LOCUS29099</name>
    <name evidence="5" type="ORF">OXD698_LOCUS15968</name>
</gene>
<sequence length="451" mass="48435">MCKDFLKTLKRPIWIGILTIIALLAIAISLLGYFIYHSKNHEVASISILNTTTTNAAITISNGARTAISIVNTDMSTTMGIASTQVTNIPSSMKITSTMMNNNVQTSTSNQSVFWNIDTPLNTGRSKFGSALLANGLVLVAGGYINSSTFTSQTEVYTSTGWQFATLMKVPRAYHTVTAFANNTKVLAAGGNAIYSAQTAEVYNIVNNTWTYTSNNMSSSRYFHTATLLTNGQILIAGGYNASGISISAAELYIPSSNSFINTTNMNIARSYFTSTLLSDGSTVLVTGGVNASNYLISTAELYINGSWILLSSRMTQNRAHHAAVLLNDGTVLVAGGGSDAPNAYSTAEIYNPITNNFTAVGSMQYRRGAFTLTLLPSGKVLATGGADWTTSTYPLVCELYDPVTRTWSNNAMLNYGRSYHQSVLTNTFVLTMGGTDGNNNRLSSSERYNL</sequence>
<dbReference type="InterPro" id="IPR006652">
    <property type="entry name" value="Kelch_1"/>
</dbReference>
<keyword evidence="1" id="KW-0880">Kelch repeat</keyword>
<dbReference type="SUPFAM" id="SSF117281">
    <property type="entry name" value="Kelch motif"/>
    <property type="match status" value="2"/>
</dbReference>